<dbReference type="SUPFAM" id="SSF56219">
    <property type="entry name" value="DNase I-like"/>
    <property type="match status" value="1"/>
</dbReference>
<dbReference type="PANTHER" id="PTHR19446">
    <property type="entry name" value="REVERSE TRANSCRIPTASES"/>
    <property type="match status" value="1"/>
</dbReference>
<protein>
    <submittedName>
        <fullName evidence="2">Reverse transcriptase domain-containing protein</fullName>
    </submittedName>
</protein>
<proteinExistence type="predicted"/>
<dbReference type="InterPro" id="IPR036691">
    <property type="entry name" value="Endo/exonu/phosph_ase_sf"/>
</dbReference>
<dbReference type="AlphaFoldDB" id="A0A183SDU7"/>
<dbReference type="WBParaSite" id="SSLN_0000246901-mRNA-1">
    <property type="protein sequence ID" value="SSLN_0000246901-mRNA-1"/>
    <property type="gene ID" value="SSLN_0000246901"/>
</dbReference>
<evidence type="ECO:0000313" key="2">
    <source>
        <dbReference type="WBParaSite" id="SSLN_0000246901-mRNA-1"/>
    </source>
</evidence>
<reference evidence="2" key="1">
    <citation type="submission" date="2016-06" db="UniProtKB">
        <authorList>
            <consortium name="WormBaseParasite"/>
        </authorList>
    </citation>
    <scope>IDENTIFICATION</scope>
</reference>
<name>A0A183SDU7_SCHSO</name>
<feature type="region of interest" description="Disordered" evidence="1">
    <location>
        <begin position="228"/>
        <end position="247"/>
    </location>
</feature>
<accession>A0A183SDU7</accession>
<organism evidence="2">
    <name type="scientific">Schistocephalus solidus</name>
    <name type="common">Tapeworm</name>
    <dbReference type="NCBI Taxonomy" id="70667"/>
    <lineage>
        <taxon>Eukaryota</taxon>
        <taxon>Metazoa</taxon>
        <taxon>Spiralia</taxon>
        <taxon>Lophotrochozoa</taxon>
        <taxon>Platyhelminthes</taxon>
        <taxon>Cestoda</taxon>
        <taxon>Eucestoda</taxon>
        <taxon>Diphyllobothriidea</taxon>
        <taxon>Diphyllobothriidae</taxon>
        <taxon>Schistocephalus</taxon>
    </lineage>
</organism>
<dbReference type="Gene3D" id="3.60.10.10">
    <property type="entry name" value="Endonuclease/exonuclease/phosphatase"/>
    <property type="match status" value="1"/>
</dbReference>
<evidence type="ECO:0000256" key="1">
    <source>
        <dbReference type="SAM" id="MobiDB-lite"/>
    </source>
</evidence>
<sequence length="358" mass="39732">LEQVGAGYTFFWGDRPKAERSDAGVAFAIQNDIVGRLPCLPQGINDHLISLHLPLRGDQFATIISAYAPTTSSDEKNDKFYEDRHVLLATVPKADKLIVLDDFNARVWTDNAAWQGCWVPTASLALTITASIFCEPVRNTISSWATPSFAFRRGTIYGPCIKGIAPLLSSVGTTLLTKKSQILERWAEHFRSVLNCSSAISDAAIDQLPQLGTNNDLDLPPSLPETTRAVQQISSDKAPGSDAIPPEVYKHGGPRLMAELTTLFQEMWRQGQVPQDFKDATSVHLYKRKGDRQLCDNYRGISLLNIAGKIFVLILLNSLNGHLEQGLLPESQCCFRRHRETTDMIFAACQIQEKCQEM</sequence>